<dbReference type="InterPro" id="IPR055235">
    <property type="entry name" value="ASD1_cat"/>
</dbReference>
<dbReference type="PANTHER" id="PTHR31776">
    <property type="entry name" value="ALPHA-L-ARABINOFURANOSIDASE 1"/>
    <property type="match status" value="1"/>
</dbReference>
<evidence type="ECO:0000256" key="12">
    <source>
        <dbReference type="PIRSR" id="PIRSR601019-2"/>
    </source>
</evidence>
<dbReference type="Proteomes" id="UP000559256">
    <property type="component" value="Unassembled WGS sequence"/>
</dbReference>
<dbReference type="SMART" id="SM00813">
    <property type="entry name" value="Alpha-L-AF_C"/>
    <property type="match status" value="1"/>
</dbReference>
<feature type="region of interest" description="Disordered" evidence="13">
    <location>
        <begin position="1"/>
        <end position="66"/>
    </location>
</feature>
<keyword evidence="10" id="KW-0807">Transducer</keyword>
<dbReference type="GO" id="GO:0007186">
    <property type="term" value="P:G protein-coupled receptor signaling pathway"/>
    <property type="evidence" value="ECO:0007669"/>
    <property type="project" value="InterPro"/>
</dbReference>
<dbReference type="GO" id="GO:0031683">
    <property type="term" value="F:G-protein beta/gamma-subunit complex binding"/>
    <property type="evidence" value="ECO:0007669"/>
    <property type="project" value="InterPro"/>
</dbReference>
<reference evidence="15 16" key="1">
    <citation type="journal article" date="2020" name="ISME J.">
        <title>Uncovering the hidden diversity of litter-decomposition mechanisms in mushroom-forming fungi.</title>
        <authorList>
            <person name="Floudas D."/>
            <person name="Bentzer J."/>
            <person name="Ahren D."/>
            <person name="Johansson T."/>
            <person name="Persson P."/>
            <person name="Tunlid A."/>
        </authorList>
    </citation>
    <scope>NUCLEOTIDE SEQUENCE [LARGE SCALE GENOMIC DNA]</scope>
    <source>
        <strain evidence="15 16">CBS 291.85</strain>
    </source>
</reference>
<dbReference type="InterPro" id="IPR027417">
    <property type="entry name" value="P-loop_NTPase"/>
</dbReference>
<dbReference type="GO" id="GO:0005525">
    <property type="term" value="F:GTP binding"/>
    <property type="evidence" value="ECO:0007669"/>
    <property type="project" value="UniProtKB-KW"/>
</dbReference>
<evidence type="ECO:0000259" key="14">
    <source>
        <dbReference type="SMART" id="SM00813"/>
    </source>
</evidence>
<dbReference type="GO" id="GO:0003924">
    <property type="term" value="F:GTPase activity"/>
    <property type="evidence" value="ECO:0007669"/>
    <property type="project" value="InterPro"/>
</dbReference>
<evidence type="ECO:0000256" key="13">
    <source>
        <dbReference type="SAM" id="MobiDB-lite"/>
    </source>
</evidence>
<keyword evidence="12" id="KW-0479">Metal-binding</keyword>
<evidence type="ECO:0000256" key="6">
    <source>
        <dbReference type="ARBA" id="ARBA00022741"/>
    </source>
</evidence>
<feature type="compositionally biased region" description="Low complexity" evidence="13">
    <location>
        <begin position="125"/>
        <end position="145"/>
    </location>
</feature>
<dbReference type="EMBL" id="JAACJM010000045">
    <property type="protein sequence ID" value="KAF5359996.1"/>
    <property type="molecule type" value="Genomic_DNA"/>
</dbReference>
<evidence type="ECO:0000256" key="1">
    <source>
        <dbReference type="ARBA" id="ARBA00001462"/>
    </source>
</evidence>
<name>A0A8H5G818_9AGAR</name>
<dbReference type="Gene3D" id="3.20.20.80">
    <property type="entry name" value="Glycosidases"/>
    <property type="match status" value="1"/>
</dbReference>
<proteinExistence type="inferred from homology"/>
<evidence type="ECO:0000256" key="5">
    <source>
        <dbReference type="ARBA" id="ARBA00022729"/>
    </source>
</evidence>
<dbReference type="InterPro" id="IPR017853">
    <property type="entry name" value="GH"/>
</dbReference>
<dbReference type="GO" id="GO:0046373">
    <property type="term" value="P:L-arabinose metabolic process"/>
    <property type="evidence" value="ECO:0007669"/>
    <property type="project" value="InterPro"/>
</dbReference>
<dbReference type="PROSITE" id="PS51882">
    <property type="entry name" value="G_ALPHA"/>
    <property type="match status" value="1"/>
</dbReference>
<comment type="pathway">
    <text evidence="2">Glycan metabolism; L-arabinan degradation.</text>
</comment>
<dbReference type="InterPro" id="IPR001019">
    <property type="entry name" value="Gprotein_alpha_su"/>
</dbReference>
<dbReference type="Pfam" id="PF06964">
    <property type="entry name" value="Alpha-L-AF_C"/>
    <property type="match status" value="1"/>
</dbReference>
<dbReference type="InterPro" id="IPR010720">
    <property type="entry name" value="Alpha-L-AF_C"/>
</dbReference>
<keyword evidence="9" id="KW-0325">Glycoprotein</keyword>
<evidence type="ECO:0000256" key="7">
    <source>
        <dbReference type="ARBA" id="ARBA00022801"/>
    </source>
</evidence>
<evidence type="ECO:0000256" key="11">
    <source>
        <dbReference type="PIRSR" id="PIRSR601019-1"/>
    </source>
</evidence>
<dbReference type="Gene3D" id="1.10.400.10">
    <property type="entry name" value="GI Alpha 1, domain 2-like"/>
    <property type="match status" value="1"/>
</dbReference>
<comment type="similarity">
    <text evidence="3">Belongs to the glycosyl hydrolase 51 family.</text>
</comment>
<feature type="region of interest" description="Disordered" evidence="13">
    <location>
        <begin position="123"/>
        <end position="147"/>
    </location>
</feature>
<dbReference type="Gene3D" id="3.40.50.300">
    <property type="entry name" value="P-loop containing nucleotide triphosphate hydrolases"/>
    <property type="match status" value="1"/>
</dbReference>
<gene>
    <name evidence="15" type="ORF">D9758_007631</name>
</gene>
<keyword evidence="12" id="KW-0460">Magnesium</keyword>
<protein>
    <recommendedName>
        <fullName evidence="4">non-reducing end alpha-L-arabinofuranosidase</fullName>
        <ecNumber evidence="4">3.2.1.55</ecNumber>
    </recommendedName>
</protein>
<accession>A0A8H5G818</accession>
<evidence type="ECO:0000256" key="3">
    <source>
        <dbReference type="ARBA" id="ARBA00007186"/>
    </source>
</evidence>
<evidence type="ECO:0000256" key="4">
    <source>
        <dbReference type="ARBA" id="ARBA00012670"/>
    </source>
</evidence>
<evidence type="ECO:0000256" key="2">
    <source>
        <dbReference type="ARBA" id="ARBA00004834"/>
    </source>
</evidence>
<dbReference type="Gene3D" id="2.60.40.1180">
    <property type="entry name" value="Golgi alpha-mannosidase II"/>
    <property type="match status" value="1"/>
</dbReference>
<keyword evidence="7" id="KW-0378">Hydrolase</keyword>
<dbReference type="Pfam" id="PF22848">
    <property type="entry name" value="ASD1_dom"/>
    <property type="match status" value="1"/>
</dbReference>
<evidence type="ECO:0000256" key="8">
    <source>
        <dbReference type="ARBA" id="ARBA00023134"/>
    </source>
</evidence>
<dbReference type="GO" id="GO:0046872">
    <property type="term" value="F:metal ion binding"/>
    <property type="evidence" value="ECO:0007669"/>
    <property type="project" value="UniProtKB-KW"/>
</dbReference>
<comment type="catalytic activity">
    <reaction evidence="1">
        <text>Hydrolysis of terminal non-reducing alpha-L-arabinofuranoside residues in alpha-L-arabinosides.</text>
        <dbReference type="EC" id="3.2.1.55"/>
    </reaction>
</comment>
<evidence type="ECO:0000313" key="15">
    <source>
        <dbReference type="EMBL" id="KAF5359996.1"/>
    </source>
</evidence>
<feature type="domain" description="Alpha-L-arabinofuranosidase C-terminal" evidence="14">
    <location>
        <begin position="791"/>
        <end position="981"/>
    </location>
</feature>
<dbReference type="EC" id="3.2.1.55" evidence="4"/>
<dbReference type="PANTHER" id="PTHR31776:SF0">
    <property type="entry name" value="ALPHA-L-ARABINOFURANOSIDASE 1"/>
    <property type="match status" value="1"/>
</dbReference>
<dbReference type="Pfam" id="PF00503">
    <property type="entry name" value="G-alpha"/>
    <property type="match status" value="1"/>
</dbReference>
<dbReference type="InterPro" id="IPR011025">
    <property type="entry name" value="GproteinA_insert"/>
</dbReference>
<feature type="binding site" evidence="11">
    <location>
        <begin position="298"/>
        <end position="304"/>
    </location>
    <ligand>
        <name>GTP</name>
        <dbReference type="ChEBI" id="CHEBI:37565"/>
    </ligand>
</feature>
<dbReference type="UniPathway" id="UPA00667"/>
<feature type="compositionally biased region" description="Basic and acidic residues" evidence="13">
    <location>
        <begin position="27"/>
        <end position="61"/>
    </location>
</feature>
<dbReference type="GO" id="GO:0031222">
    <property type="term" value="P:arabinan catabolic process"/>
    <property type="evidence" value="ECO:0007669"/>
    <property type="project" value="UniProtKB-UniPathway"/>
</dbReference>
<dbReference type="AlphaFoldDB" id="A0A8H5G818"/>
<feature type="binding site" evidence="12">
    <location>
        <position position="304"/>
    </location>
    <ligand>
        <name>Mg(2+)</name>
        <dbReference type="ChEBI" id="CHEBI:18420"/>
    </ligand>
</feature>
<dbReference type="InterPro" id="IPR051563">
    <property type="entry name" value="Glycosyl_Hydrolase_51"/>
</dbReference>
<dbReference type="SUPFAM" id="SSF47895">
    <property type="entry name" value="Transducin (alpha subunit), insertion domain"/>
    <property type="match status" value="1"/>
</dbReference>
<keyword evidence="6 11" id="KW-0547">Nucleotide-binding</keyword>
<dbReference type="GO" id="GO:0046556">
    <property type="term" value="F:alpha-L-arabinofuranosidase activity"/>
    <property type="evidence" value="ECO:0007669"/>
    <property type="project" value="UniProtKB-EC"/>
</dbReference>
<dbReference type="OrthoDB" id="406864at2759"/>
<dbReference type="SMART" id="SM00275">
    <property type="entry name" value="G_alpha"/>
    <property type="match status" value="1"/>
</dbReference>
<dbReference type="SUPFAM" id="SSF51445">
    <property type="entry name" value="(Trans)glycosidases"/>
    <property type="match status" value="1"/>
</dbReference>
<keyword evidence="5" id="KW-0732">Signal</keyword>
<evidence type="ECO:0000256" key="9">
    <source>
        <dbReference type="ARBA" id="ARBA00023180"/>
    </source>
</evidence>
<evidence type="ECO:0000256" key="10">
    <source>
        <dbReference type="ARBA" id="ARBA00023224"/>
    </source>
</evidence>
<sequence length="990" mass="108608">MPSRIRSPIDEGDPLTLAMAPPEDESQLQKELRLQMEAEAKKRSDAIDEELERQRQAEKRNPKPVRVLLLGQTESGKSTTLKNFQLMTDPKAFATERASWRAVIQLNLVRSIHVVLDAMTRISDKPGTSSKSSSSSSSPPSSDSSLIEAGIDPELLELRRRLAPLLQVEELLTRRLTPTGYGEVGTTELAPVSTSLERTRTVFKEVAVNSAVPWKDVLNKITGKSGGDAPLVDWNDPNDPGRILHECAEDMKRLWNHKAVQEMLEKQNLRLEEMAGFFLDSLDEVTSSEYLPSNDHILRARLKTLGISEHRVRLQTALTLRLLLLNGLLGLLAIRASRGLVRAQTVVTVNGTASHPIPSTLWGYMYEDINVSRIPPCPVFVNTQSCLDASILEMEDFTQNNRAFQKVTPGDSQALNAWQAVNGASLEVIADPSPVSNALPNSLQVQIPSNPSGQVGVANEGYFGIKVDSSWTYKASFYYRFTTASNFSGNAVISLQTSNGDLLGSAEVPISGAQTTFTQVNATITPTSTASGTDNLFVVTVDGAAAAGQTINFALFSLFPPTFKDRPNGMRIDLAETLAEVGPSLFRWPGGNNLEGQTVARRWQWNATVGPLTERPGRLGDWSYVNTDGLGMLEYLEWCEDLGMESIMGVWAGYALGGTSVPEAELGPYIQQAIDQINFVIGDPATSDAAALRASLGRSEPFKLTRVEVGNEDFLASESYVYRWKAFVTALKAEFPQLRFIATNRQHDNDPVLNPKPDEWDIHIYQTPRWFAENSFFYDDIERDGTLYFEGEYAVTSTNSSDIFGSPSTGRLTYPTMEGASAEAAFMIGFERNADIVYASAYAPLLNHVKGSQWTPNLVSFDAENVIRSTSFYTQKLFSLNRGTEYLPSTLPTRNGALYWSVVRDTSVTPNKIIIKVTNTAENAETLQFDLPFAVSTSGTAEVLTGERAASNTPDAPSAVTPQKSTIETDQSFSYDAPGYSISVLTVTVA</sequence>
<dbReference type="PRINTS" id="PR00318">
    <property type="entry name" value="GPROTEINA"/>
</dbReference>
<dbReference type="InterPro" id="IPR013780">
    <property type="entry name" value="Glyco_hydro_b"/>
</dbReference>
<keyword evidence="16" id="KW-1185">Reference proteome</keyword>
<organism evidence="15 16">
    <name type="scientific">Tetrapyrgos nigripes</name>
    <dbReference type="NCBI Taxonomy" id="182062"/>
    <lineage>
        <taxon>Eukaryota</taxon>
        <taxon>Fungi</taxon>
        <taxon>Dikarya</taxon>
        <taxon>Basidiomycota</taxon>
        <taxon>Agaricomycotina</taxon>
        <taxon>Agaricomycetes</taxon>
        <taxon>Agaricomycetidae</taxon>
        <taxon>Agaricales</taxon>
        <taxon>Marasmiineae</taxon>
        <taxon>Marasmiaceae</taxon>
        <taxon>Tetrapyrgos</taxon>
    </lineage>
</organism>
<comment type="caution">
    <text evidence="15">The sequence shown here is derived from an EMBL/GenBank/DDBJ whole genome shotgun (WGS) entry which is preliminary data.</text>
</comment>
<evidence type="ECO:0000313" key="16">
    <source>
        <dbReference type="Proteomes" id="UP000559256"/>
    </source>
</evidence>
<keyword evidence="8 11" id="KW-0342">GTP-binding</keyword>